<dbReference type="Gene3D" id="2.60.40.790">
    <property type="match status" value="1"/>
</dbReference>
<evidence type="ECO:0000259" key="3">
    <source>
        <dbReference type="PROSITE" id="PS01031"/>
    </source>
</evidence>
<proteinExistence type="inferred from homology"/>
<dbReference type="InterPro" id="IPR002068">
    <property type="entry name" value="A-crystallin/Hsp20_dom"/>
</dbReference>
<dbReference type="CDD" id="cd06471">
    <property type="entry name" value="ACD_LpsHSP_like"/>
    <property type="match status" value="1"/>
</dbReference>
<gene>
    <name evidence="5" type="ORF">GTQ55_00835</name>
    <name evidence="4" type="ORF">HNQ53_001813</name>
</gene>
<reference evidence="5 6" key="1">
    <citation type="submission" date="2020-01" db="EMBL/GenBank/DDBJ databases">
        <title>The possibility of degradation of plastic by Microbulbifer hydrolyticus IRE-31.</title>
        <authorList>
            <person name="Liu L."/>
        </authorList>
    </citation>
    <scope>NUCLEOTIDE SEQUENCE [LARGE SCALE GENOMIC DNA]</scope>
    <source>
        <strain evidence="5 6">IRE-31</strain>
    </source>
</reference>
<dbReference type="Proteomes" id="UP000464675">
    <property type="component" value="Chromosome"/>
</dbReference>
<accession>A0A6P1T4J0</accession>
<dbReference type="Pfam" id="PF00011">
    <property type="entry name" value="HSP20"/>
    <property type="match status" value="1"/>
</dbReference>
<keyword evidence="6" id="KW-1185">Reference proteome</keyword>
<dbReference type="InterPro" id="IPR008978">
    <property type="entry name" value="HSP20-like_chaperone"/>
</dbReference>
<dbReference type="PANTHER" id="PTHR11527">
    <property type="entry name" value="HEAT-SHOCK PROTEIN 20 FAMILY MEMBER"/>
    <property type="match status" value="1"/>
</dbReference>
<sequence length="144" mass="16741">MKLIPRDTMLNFDDFVEQFFNPGQPRGESRSGFFSPRVDIHERKNCYEISAEMPGIRKEDLDVTLENGVLTLEAEVNQESREEGDDERKVLRQERRYGKFTRSFNLGEDIKEDDIDATFKDGVLTLTIPKAEPKKPVSHRIQIH</sequence>
<feature type="domain" description="SHSP" evidence="3">
    <location>
        <begin position="29"/>
        <end position="144"/>
    </location>
</feature>
<evidence type="ECO:0000256" key="2">
    <source>
        <dbReference type="RuleBase" id="RU003616"/>
    </source>
</evidence>
<dbReference type="Proteomes" id="UP000563601">
    <property type="component" value="Unassembled WGS sequence"/>
</dbReference>
<dbReference type="InterPro" id="IPR031107">
    <property type="entry name" value="Small_HSP"/>
</dbReference>
<evidence type="ECO:0000313" key="4">
    <source>
        <dbReference type="EMBL" id="MBB5211595.1"/>
    </source>
</evidence>
<dbReference type="AlphaFoldDB" id="A0A6P1T4J0"/>
<dbReference type="SUPFAM" id="SSF49764">
    <property type="entry name" value="HSP20-like chaperones"/>
    <property type="match status" value="1"/>
</dbReference>
<name>A0A6P1T4J0_9GAMM</name>
<evidence type="ECO:0000256" key="1">
    <source>
        <dbReference type="PROSITE-ProRule" id="PRU00285"/>
    </source>
</evidence>
<protein>
    <submittedName>
        <fullName evidence="4 5">HSP20 family protein</fullName>
    </submittedName>
</protein>
<reference evidence="4 7" key="2">
    <citation type="submission" date="2020-08" db="EMBL/GenBank/DDBJ databases">
        <title>Genomic Encyclopedia of Type Strains, Phase IV (KMG-IV): sequencing the most valuable type-strain genomes for metagenomic binning, comparative biology and taxonomic classification.</title>
        <authorList>
            <person name="Goeker M."/>
        </authorList>
    </citation>
    <scope>NUCLEOTIDE SEQUENCE [LARGE SCALE GENOMIC DNA]</scope>
    <source>
        <strain evidence="4 7">DSM 11525</strain>
    </source>
</reference>
<dbReference type="PROSITE" id="PS01031">
    <property type="entry name" value="SHSP"/>
    <property type="match status" value="1"/>
</dbReference>
<organism evidence="4 7">
    <name type="scientific">Microbulbifer hydrolyticus</name>
    <dbReference type="NCBI Taxonomy" id="48074"/>
    <lineage>
        <taxon>Bacteria</taxon>
        <taxon>Pseudomonadati</taxon>
        <taxon>Pseudomonadota</taxon>
        <taxon>Gammaproteobacteria</taxon>
        <taxon>Cellvibrionales</taxon>
        <taxon>Microbulbiferaceae</taxon>
        <taxon>Microbulbifer</taxon>
    </lineage>
</organism>
<evidence type="ECO:0000313" key="7">
    <source>
        <dbReference type="Proteomes" id="UP000563601"/>
    </source>
</evidence>
<dbReference type="EMBL" id="JACHHR010000002">
    <property type="protein sequence ID" value="MBB5211595.1"/>
    <property type="molecule type" value="Genomic_DNA"/>
</dbReference>
<dbReference type="OrthoDB" id="9792695at2"/>
<evidence type="ECO:0000313" key="5">
    <source>
        <dbReference type="EMBL" id="QHQ37668.1"/>
    </source>
</evidence>
<dbReference type="RefSeq" id="WP_161857006.1">
    <property type="nucleotide sequence ID" value="NZ_CP047491.1"/>
</dbReference>
<comment type="similarity">
    <text evidence="1 2">Belongs to the small heat shock protein (HSP20) family.</text>
</comment>
<evidence type="ECO:0000313" key="6">
    <source>
        <dbReference type="Proteomes" id="UP000464675"/>
    </source>
</evidence>
<dbReference type="EMBL" id="CP047491">
    <property type="protein sequence ID" value="QHQ37668.1"/>
    <property type="molecule type" value="Genomic_DNA"/>
</dbReference>